<evidence type="ECO:0000313" key="3">
    <source>
        <dbReference type="EMBL" id="MBG6089065.1"/>
    </source>
</evidence>
<dbReference type="EMBL" id="JADOUA010000001">
    <property type="protein sequence ID" value="MBG6089065.1"/>
    <property type="molecule type" value="Genomic_DNA"/>
</dbReference>
<comment type="catalytic activity">
    <reaction evidence="2">
        <text>oxidized coenzyme F420-(gamma-L-Glu)(n) + a quinol + H(+) = reduced coenzyme F420-(gamma-L-Glu)(n) + a quinone</text>
        <dbReference type="Rhea" id="RHEA:39663"/>
        <dbReference type="Rhea" id="RHEA-COMP:12939"/>
        <dbReference type="Rhea" id="RHEA-COMP:14378"/>
        <dbReference type="ChEBI" id="CHEBI:15378"/>
        <dbReference type="ChEBI" id="CHEBI:24646"/>
        <dbReference type="ChEBI" id="CHEBI:132124"/>
        <dbReference type="ChEBI" id="CHEBI:133980"/>
        <dbReference type="ChEBI" id="CHEBI:139511"/>
    </reaction>
</comment>
<protein>
    <submittedName>
        <fullName evidence="3">Deazaflavin-dependent oxidoreductase (Nitroreductase family)</fullName>
    </submittedName>
</protein>
<evidence type="ECO:0000256" key="2">
    <source>
        <dbReference type="ARBA" id="ARBA00049106"/>
    </source>
</evidence>
<dbReference type="InterPro" id="IPR012349">
    <property type="entry name" value="Split_barrel_FMN-bd"/>
</dbReference>
<reference evidence="3" key="1">
    <citation type="submission" date="2020-11" db="EMBL/GenBank/DDBJ databases">
        <title>Sequencing the genomes of 1000 actinobacteria strains.</title>
        <authorList>
            <person name="Klenk H.-P."/>
        </authorList>
    </citation>
    <scope>NUCLEOTIDE SEQUENCE</scope>
    <source>
        <strain evidence="3">DSM 43175</strain>
    </source>
</reference>
<dbReference type="GO" id="GO:0070967">
    <property type="term" value="F:coenzyme F420 binding"/>
    <property type="evidence" value="ECO:0007669"/>
    <property type="project" value="TreeGrafter"/>
</dbReference>
<accession>A0A931DFC9</accession>
<evidence type="ECO:0000313" key="4">
    <source>
        <dbReference type="Proteomes" id="UP000614047"/>
    </source>
</evidence>
<dbReference type="PANTHER" id="PTHR39428">
    <property type="entry name" value="F420H(2)-DEPENDENT QUINONE REDUCTASE RV1261C"/>
    <property type="match status" value="1"/>
</dbReference>
<name>A0A931DFC9_9ACTN</name>
<dbReference type="Pfam" id="PF04075">
    <property type="entry name" value="F420H2_quin_red"/>
    <property type="match status" value="1"/>
</dbReference>
<comment type="similarity">
    <text evidence="1">Belongs to the F420H(2)-dependent quinone reductase family.</text>
</comment>
<gene>
    <name evidence="3" type="ORF">IW256_003178</name>
</gene>
<dbReference type="InterPro" id="IPR004378">
    <property type="entry name" value="F420H2_quin_Rdtase"/>
</dbReference>
<dbReference type="PANTHER" id="PTHR39428:SF3">
    <property type="entry name" value="DEAZAFLAVIN-DEPENDENT NITROREDUCTASE"/>
    <property type="match status" value="1"/>
</dbReference>
<dbReference type="Proteomes" id="UP000614047">
    <property type="component" value="Unassembled WGS sequence"/>
</dbReference>
<proteinExistence type="inferred from homology"/>
<dbReference type="Gene3D" id="2.30.110.10">
    <property type="entry name" value="Electron Transport, Fmn-binding Protein, Chain A"/>
    <property type="match status" value="1"/>
</dbReference>
<sequence length="164" mass="18323">MTRSQPATARPKGLDSPLVPRVLKVASRLNVAVYRATGGRIGGRWRVGSAFPRGVPVCLLTTRGRRTGLPRTLPLLYLADGDRVILVASQGGLPRHPLWYLNLRADPRVAVQIRRETRVMRARTADAAERAELWPRLVAMYADFDRYQSWTDREIPVVVCEPAG</sequence>
<dbReference type="SUPFAM" id="SSF50475">
    <property type="entry name" value="FMN-binding split barrel"/>
    <property type="match status" value="1"/>
</dbReference>
<dbReference type="AlphaFoldDB" id="A0A931DFC9"/>
<dbReference type="NCBIfam" id="TIGR00026">
    <property type="entry name" value="hi_GC_TIGR00026"/>
    <property type="match status" value="1"/>
</dbReference>
<organism evidence="3 4">
    <name type="scientific">Actinomadura viridis</name>
    <dbReference type="NCBI Taxonomy" id="58110"/>
    <lineage>
        <taxon>Bacteria</taxon>
        <taxon>Bacillati</taxon>
        <taxon>Actinomycetota</taxon>
        <taxon>Actinomycetes</taxon>
        <taxon>Streptosporangiales</taxon>
        <taxon>Thermomonosporaceae</taxon>
        <taxon>Actinomadura</taxon>
    </lineage>
</organism>
<comment type="caution">
    <text evidence="3">The sequence shown here is derived from an EMBL/GenBank/DDBJ whole genome shotgun (WGS) entry which is preliminary data.</text>
</comment>
<keyword evidence="4" id="KW-1185">Reference proteome</keyword>
<dbReference type="RefSeq" id="WP_307828908.1">
    <property type="nucleotide sequence ID" value="NZ_BAABES010000022.1"/>
</dbReference>
<evidence type="ECO:0000256" key="1">
    <source>
        <dbReference type="ARBA" id="ARBA00008710"/>
    </source>
</evidence>
<dbReference type="GO" id="GO:0005886">
    <property type="term" value="C:plasma membrane"/>
    <property type="evidence" value="ECO:0007669"/>
    <property type="project" value="TreeGrafter"/>
</dbReference>
<dbReference type="GO" id="GO:0016491">
    <property type="term" value="F:oxidoreductase activity"/>
    <property type="evidence" value="ECO:0007669"/>
    <property type="project" value="InterPro"/>
</dbReference>